<dbReference type="Pfam" id="PF00483">
    <property type="entry name" value="NTP_transferase"/>
    <property type="match status" value="1"/>
</dbReference>
<dbReference type="InterPro" id="IPR005835">
    <property type="entry name" value="NTP_transferase_dom"/>
</dbReference>
<dbReference type="InterPro" id="IPR041492">
    <property type="entry name" value="HAD_2"/>
</dbReference>
<dbReference type="SMART" id="SM00587">
    <property type="entry name" value="CHK"/>
    <property type="match status" value="1"/>
</dbReference>
<dbReference type="CDD" id="cd07505">
    <property type="entry name" value="HAD_BPGM-like"/>
    <property type="match status" value="1"/>
</dbReference>
<proteinExistence type="predicted"/>
<dbReference type="InterPro" id="IPR023198">
    <property type="entry name" value="PGP-like_dom2"/>
</dbReference>
<dbReference type="PANTHER" id="PTHR46193">
    <property type="entry name" value="6-PHOSPHOGLUCONATE PHOSPHATASE"/>
    <property type="match status" value="1"/>
</dbReference>
<dbReference type="InterPro" id="IPR004119">
    <property type="entry name" value="EcKL"/>
</dbReference>
<dbReference type="InterPro" id="IPR015897">
    <property type="entry name" value="CHK_kinase-like"/>
</dbReference>
<keyword evidence="2" id="KW-0479">Metal-binding</keyword>
<dbReference type="Pfam" id="PF02958">
    <property type="entry name" value="EcKL"/>
    <property type="match status" value="1"/>
</dbReference>
<dbReference type="NCBIfam" id="TIGR01509">
    <property type="entry name" value="HAD-SF-IA-v3"/>
    <property type="match status" value="1"/>
</dbReference>
<dbReference type="InterPro" id="IPR006439">
    <property type="entry name" value="HAD-SF_hydro_IA"/>
</dbReference>
<dbReference type="Gene3D" id="1.10.150.240">
    <property type="entry name" value="Putative phosphatase, domain 2"/>
    <property type="match status" value="1"/>
</dbReference>
<reference evidence="6" key="1">
    <citation type="journal article" date="2020" name="Nature">
        <title>Giant virus diversity and host interactions through global metagenomics.</title>
        <authorList>
            <person name="Schulz F."/>
            <person name="Roux S."/>
            <person name="Paez-Espino D."/>
            <person name="Jungbluth S."/>
            <person name="Walsh D.A."/>
            <person name="Denef V.J."/>
            <person name="McMahon K.D."/>
            <person name="Konstantinidis K.T."/>
            <person name="Eloe-Fadrosh E.A."/>
            <person name="Kyrpides N.C."/>
            <person name="Woyke T."/>
        </authorList>
    </citation>
    <scope>NUCLEOTIDE SEQUENCE</scope>
    <source>
        <strain evidence="6">GVMAG-M-3300023174-49</strain>
    </source>
</reference>
<sequence>MNIIIPLGGKGERFIKEGFSKPKPLINVLNKEMIFHVLDNLNTTEDDNIFIIYFKILDEFQFTDIIKNKYPEITLIPIHYQTSGAVETLWNGLNNISNVSNNKKCVLLDCDTFYTQDILSIVRNVDSNLVFYTKKYSEKPIYSYIRLDSNNKILEIKEKEKISCNANTGCYVFNDINQLNKYCKYILDNKITINGEPYTSCVISKMIESHNFIGYELDEKRVFSLGTPTELQNYIDKTFVFLFDLDGTLVNTDHIYFNVWKKILTNYNIELNQELFNTYIHGNSDDNVVKTLLPNCDTNQISELKDKLFIENIREIKIIDGAVDFLKRIKSIGYLCSIVTNCNKTVAKKIIDYCKITKYIDYTTVGSECLRPKPYPDPYLETIEKYNANNAKIIIFEDSKSGLLSARLSNVHCIVGITTNYNENELIVNGANIVMNDYIDFNLEQLLLYNKITPSNIKNYIRNSLNLNIKEIIIDENKLKGGYISDVISLKIITSDNTQIQCVLKLENKNETKLSVMAKKLGLYERENYFYDAISRYINISCPRFYGLIKDEKLTTIGILMENLNESGNYKLNLNLNQETIHVSLVIIDNLAKFHSKYWNKDIKHAFPELKKHNDPLFNPYWSNFINNNWQTFINNWSNILTENQLKMAENIKDNFKEIQESLSDKNLTIIHGDVKSPNIFYNLDNNYEPTFLDWQYIAIGKGVQDLIFFLIESFDIVNIKLFFPIFKNYYYRKLIENGVSNYSFNDYENDLINSICYFPFFVAIWFGTTPQDDLIDKNFPFFFIQKLFFFLGENSRHFFIK</sequence>
<dbReference type="EMBL" id="MN739661">
    <property type="protein sequence ID" value="QHT19028.1"/>
    <property type="molecule type" value="Genomic_DNA"/>
</dbReference>
<comment type="cofactor">
    <cofactor evidence="1">
        <name>Mg(2+)</name>
        <dbReference type="ChEBI" id="CHEBI:18420"/>
    </cofactor>
</comment>
<dbReference type="Pfam" id="PF13419">
    <property type="entry name" value="HAD_2"/>
    <property type="match status" value="1"/>
</dbReference>
<evidence type="ECO:0000313" key="6">
    <source>
        <dbReference type="EMBL" id="QHT19028.1"/>
    </source>
</evidence>
<dbReference type="SUPFAM" id="SSF56784">
    <property type="entry name" value="HAD-like"/>
    <property type="match status" value="1"/>
</dbReference>
<dbReference type="SFLD" id="SFLDG01129">
    <property type="entry name" value="C1.5:_HAD__Beta-PGM__Phosphata"/>
    <property type="match status" value="1"/>
</dbReference>
<dbReference type="GO" id="GO:0003824">
    <property type="term" value="F:catalytic activity"/>
    <property type="evidence" value="ECO:0007669"/>
    <property type="project" value="UniProtKB-ARBA"/>
</dbReference>
<dbReference type="Gene3D" id="3.90.1200.10">
    <property type="match status" value="1"/>
</dbReference>
<dbReference type="GO" id="GO:0046872">
    <property type="term" value="F:metal ion binding"/>
    <property type="evidence" value="ECO:0007669"/>
    <property type="project" value="UniProtKB-KW"/>
</dbReference>
<dbReference type="AlphaFoldDB" id="A0A6C0DQ33"/>
<keyword evidence="4" id="KW-0119">Carbohydrate metabolism</keyword>
<dbReference type="SUPFAM" id="SSF56112">
    <property type="entry name" value="Protein kinase-like (PK-like)"/>
    <property type="match status" value="1"/>
</dbReference>
<name>A0A6C0DQ33_9ZZZZ</name>
<dbReference type="Gene3D" id="3.90.550.10">
    <property type="entry name" value="Spore Coat Polysaccharide Biosynthesis Protein SpsA, Chain A"/>
    <property type="match status" value="1"/>
</dbReference>
<organism evidence="6">
    <name type="scientific">viral metagenome</name>
    <dbReference type="NCBI Taxonomy" id="1070528"/>
    <lineage>
        <taxon>unclassified sequences</taxon>
        <taxon>metagenomes</taxon>
        <taxon>organismal metagenomes</taxon>
    </lineage>
</organism>
<dbReference type="InterPro" id="IPR051600">
    <property type="entry name" value="Beta-PGM-like"/>
</dbReference>
<dbReference type="InterPro" id="IPR011009">
    <property type="entry name" value="Kinase-like_dom_sf"/>
</dbReference>
<dbReference type="Gene3D" id="3.40.50.1000">
    <property type="entry name" value="HAD superfamily/HAD-like"/>
    <property type="match status" value="1"/>
</dbReference>
<evidence type="ECO:0000256" key="1">
    <source>
        <dbReference type="ARBA" id="ARBA00001946"/>
    </source>
</evidence>
<accession>A0A6C0DQ33</accession>
<evidence type="ECO:0000256" key="4">
    <source>
        <dbReference type="ARBA" id="ARBA00023277"/>
    </source>
</evidence>
<evidence type="ECO:0000256" key="2">
    <source>
        <dbReference type="ARBA" id="ARBA00022723"/>
    </source>
</evidence>
<dbReference type="SFLD" id="SFLDS00003">
    <property type="entry name" value="Haloacid_Dehalogenase"/>
    <property type="match status" value="1"/>
</dbReference>
<dbReference type="InterPro" id="IPR029044">
    <property type="entry name" value="Nucleotide-diphossugar_trans"/>
</dbReference>
<dbReference type="InterPro" id="IPR036412">
    <property type="entry name" value="HAD-like_sf"/>
</dbReference>
<keyword evidence="3" id="KW-0460">Magnesium</keyword>
<dbReference type="InterPro" id="IPR023214">
    <property type="entry name" value="HAD_sf"/>
</dbReference>
<dbReference type="SUPFAM" id="SSF53448">
    <property type="entry name" value="Nucleotide-diphospho-sugar transferases"/>
    <property type="match status" value="1"/>
</dbReference>
<dbReference type="PANTHER" id="PTHR46193:SF18">
    <property type="entry name" value="HEXITOL PHOSPHATASE B"/>
    <property type="match status" value="1"/>
</dbReference>
<feature type="domain" description="CHK kinase-like" evidence="5">
    <location>
        <begin position="559"/>
        <end position="741"/>
    </location>
</feature>
<evidence type="ECO:0000256" key="3">
    <source>
        <dbReference type="ARBA" id="ARBA00022842"/>
    </source>
</evidence>
<evidence type="ECO:0000259" key="5">
    <source>
        <dbReference type="SMART" id="SM00587"/>
    </source>
</evidence>
<protein>
    <recommendedName>
        <fullName evidence="5">CHK kinase-like domain-containing protein</fullName>
    </recommendedName>
</protein>